<gene>
    <name evidence="2" type="ORF">LTSEMON_6315</name>
</gene>
<protein>
    <submittedName>
        <fullName evidence="2">Putative lipoprotein</fullName>
    </submittedName>
</protein>
<keyword evidence="2" id="KW-0449">Lipoprotein</keyword>
<dbReference type="Proteomes" id="UP000003221">
    <property type="component" value="Unassembled WGS sequence"/>
</dbReference>
<comment type="caution">
    <text evidence="2">The sequence shown here is derived from an EMBL/GenBank/DDBJ whole genome shotgun (WGS) entry which is preliminary data.</text>
</comment>
<accession>G5PX46</accession>
<sequence length="302" mass="32747">MKLLRLVSLVSSVVIGFSLSGCAGDTGHRHYARHPGDTGTTPGTALNAYSHGQYWHAKANDSVAKNAYSFAGFDVNFKEQEVTPGGDADNFLSKYLINSSMGYVTGGLKGFGIMSLGSLYSSSDAEYIQVNQYLVFVPNPKKLPYNDESLVREGAKYVFEHTKATQASFGYNPEKQKAALATCKIDMAVVNKWSTCDLPSKPDADVFPTDSMYSFQAIRPATGTEIPQLNLPAGDYAVIRYVFIPFKGNETSADFSGIIFRSDSPNTTTPGGVAASINGKDYYLFTGEYGKKGFPEKTLKAK</sequence>
<dbReference type="EMBL" id="AFCS01000002">
    <property type="protein sequence ID" value="EHC84193.1"/>
    <property type="molecule type" value="Genomic_DNA"/>
</dbReference>
<organism evidence="2 3">
    <name type="scientific">Salmonella enterica subsp. enterica serovar Montevideo str. S5-403</name>
    <dbReference type="NCBI Taxonomy" id="913242"/>
    <lineage>
        <taxon>Bacteria</taxon>
        <taxon>Pseudomonadati</taxon>
        <taxon>Pseudomonadota</taxon>
        <taxon>Gammaproteobacteria</taxon>
        <taxon>Enterobacterales</taxon>
        <taxon>Enterobacteriaceae</taxon>
        <taxon>Salmonella</taxon>
    </lineage>
</organism>
<dbReference type="PROSITE" id="PS51257">
    <property type="entry name" value="PROKAR_LIPOPROTEIN"/>
    <property type="match status" value="1"/>
</dbReference>
<dbReference type="PATRIC" id="fig|913242.3.peg.11"/>
<name>G5PX46_SALMO</name>
<evidence type="ECO:0000313" key="2">
    <source>
        <dbReference type="EMBL" id="EHC84193.1"/>
    </source>
</evidence>
<proteinExistence type="predicted"/>
<evidence type="ECO:0000256" key="1">
    <source>
        <dbReference type="SAM" id="SignalP"/>
    </source>
</evidence>
<dbReference type="AlphaFoldDB" id="G5PX46"/>
<evidence type="ECO:0000313" key="3">
    <source>
        <dbReference type="Proteomes" id="UP000003221"/>
    </source>
</evidence>
<feature type="signal peptide" evidence="1">
    <location>
        <begin position="1"/>
        <end position="23"/>
    </location>
</feature>
<reference evidence="2 3" key="1">
    <citation type="journal article" date="2011" name="BMC Genomics">
        <title>Genome sequencing reveals diversification of virulence factor content and possible host adaptation in distinct subpopulations of Salmonella enterica.</title>
        <authorList>
            <person name="den Bakker H.C."/>
            <person name="Moreno Switt A.I."/>
            <person name="Govoni G."/>
            <person name="Cummings C.A."/>
            <person name="Ranieri M.L."/>
            <person name="Degoricija L."/>
            <person name="Hoelzer K."/>
            <person name="Rodriguez-Rivera L.D."/>
            <person name="Brown S."/>
            <person name="Bolchacova E."/>
            <person name="Furtado M.R."/>
            <person name="Wiedmann M."/>
        </authorList>
    </citation>
    <scope>NUCLEOTIDE SEQUENCE [LARGE SCALE GENOMIC DNA]</scope>
    <source>
        <strain evidence="2 3">S5-403</strain>
    </source>
</reference>
<keyword evidence="1" id="KW-0732">Signal</keyword>
<feature type="chain" id="PRO_5003482227" evidence="1">
    <location>
        <begin position="24"/>
        <end position="302"/>
    </location>
</feature>